<keyword evidence="1" id="KW-0678">Repressor</keyword>
<keyword evidence="7" id="KW-1185">Reference proteome</keyword>
<dbReference type="Gene3D" id="1.10.260.40">
    <property type="entry name" value="lambda repressor-like DNA-binding domains"/>
    <property type="match status" value="1"/>
</dbReference>
<dbReference type="InterPro" id="IPR028082">
    <property type="entry name" value="Peripla_BP_I"/>
</dbReference>
<proteinExistence type="predicted"/>
<keyword evidence="2" id="KW-0805">Transcription regulation</keyword>
<accession>A0ABN6SHD1</accession>
<dbReference type="RefSeq" id="WP_317643334.1">
    <property type="nucleotide sequence ID" value="NZ_AP026800.1"/>
</dbReference>
<evidence type="ECO:0000313" key="7">
    <source>
        <dbReference type="Proteomes" id="UP001321748"/>
    </source>
</evidence>
<organism evidence="6 7">
    <name type="scientific">Bombiscardovia apis</name>
    <dbReference type="NCBI Taxonomy" id="2932182"/>
    <lineage>
        <taxon>Bacteria</taxon>
        <taxon>Bacillati</taxon>
        <taxon>Actinomycetota</taxon>
        <taxon>Actinomycetes</taxon>
        <taxon>Bifidobacteriales</taxon>
        <taxon>Bifidobacteriaceae</taxon>
        <taxon>Bombiscardovia</taxon>
    </lineage>
</organism>
<feature type="domain" description="HTH lacI-type" evidence="5">
    <location>
        <begin position="4"/>
        <end position="58"/>
    </location>
</feature>
<evidence type="ECO:0000259" key="5">
    <source>
        <dbReference type="PROSITE" id="PS50932"/>
    </source>
</evidence>
<evidence type="ECO:0000313" key="6">
    <source>
        <dbReference type="EMBL" id="BDR54321.1"/>
    </source>
</evidence>
<dbReference type="Pfam" id="PF13377">
    <property type="entry name" value="Peripla_BP_3"/>
    <property type="match status" value="1"/>
</dbReference>
<dbReference type="PANTHER" id="PTHR30146">
    <property type="entry name" value="LACI-RELATED TRANSCRIPTIONAL REPRESSOR"/>
    <property type="match status" value="1"/>
</dbReference>
<dbReference type="InterPro" id="IPR000843">
    <property type="entry name" value="HTH_LacI"/>
</dbReference>
<evidence type="ECO:0000256" key="3">
    <source>
        <dbReference type="ARBA" id="ARBA00023125"/>
    </source>
</evidence>
<dbReference type="PROSITE" id="PS00356">
    <property type="entry name" value="HTH_LACI_1"/>
    <property type="match status" value="1"/>
</dbReference>
<dbReference type="EMBL" id="AP026800">
    <property type="protein sequence ID" value="BDR54321.1"/>
    <property type="molecule type" value="Genomic_DNA"/>
</dbReference>
<dbReference type="SMART" id="SM00354">
    <property type="entry name" value="HTH_LACI"/>
    <property type="match status" value="1"/>
</dbReference>
<dbReference type="InterPro" id="IPR046335">
    <property type="entry name" value="LacI/GalR-like_sensor"/>
</dbReference>
<name>A0ABN6SHD1_9BIFI</name>
<gene>
    <name evidence="6" type="ORF">KIMH_04320</name>
</gene>
<keyword evidence="4" id="KW-0804">Transcription</keyword>
<dbReference type="CDD" id="cd01392">
    <property type="entry name" value="HTH_LacI"/>
    <property type="match status" value="1"/>
</dbReference>
<dbReference type="Pfam" id="PF00356">
    <property type="entry name" value="LacI"/>
    <property type="match status" value="1"/>
</dbReference>
<sequence>MGFVTIRDVARKAGVSTAAVSQILHDKGRFSVETQKLVRQTVEELGYIPDSRAQAMRSDSTRMVGILVPDLRNPYFANLVSSMETMLYEQGFGALIGTSDESVKRQDNFLMRLMGQRIDGVIAVPQGDQTPGIKMLVERDLPLVFVDRRVPGMDGTVPYVVSDPNPGLRDALATLRDYGHTSVAYVAHPSLGSFSVNERAEAFRELGPQFFSASKTAVFSCGESLESRKEALDGILDFGATAVIFGYSPDAISCISLLRYRGVELGREMSLASFDDIEAFRLLSPQVAVISQQVEQMGQQGVSILLDHIRGDHHKDCQPVSIPTSFDLRGSVGRVQ</sequence>
<dbReference type="PANTHER" id="PTHR30146:SF148">
    <property type="entry name" value="HTH-TYPE TRANSCRIPTIONAL REPRESSOR PURR-RELATED"/>
    <property type="match status" value="1"/>
</dbReference>
<dbReference type="SUPFAM" id="SSF47413">
    <property type="entry name" value="lambda repressor-like DNA-binding domains"/>
    <property type="match status" value="1"/>
</dbReference>
<keyword evidence="3" id="KW-0238">DNA-binding</keyword>
<evidence type="ECO:0000256" key="2">
    <source>
        <dbReference type="ARBA" id="ARBA00023015"/>
    </source>
</evidence>
<reference evidence="6 7" key="1">
    <citation type="journal article" date="2023" name="Microbiol. Spectr.">
        <title>Symbiosis of Carpenter Bees with Uncharacterized Lactic Acid Bacteria Showing NAD Auxotrophy.</title>
        <authorList>
            <person name="Kawasaki S."/>
            <person name="Ozawa K."/>
            <person name="Mori T."/>
            <person name="Yamamoto A."/>
            <person name="Ito M."/>
            <person name="Ohkuma M."/>
            <person name="Sakamoto M."/>
            <person name="Matsutani M."/>
        </authorList>
    </citation>
    <scope>NUCLEOTIDE SEQUENCE [LARGE SCALE GENOMIC DNA]</scope>
    <source>
        <strain evidence="6 7">KimH</strain>
    </source>
</reference>
<dbReference type="PROSITE" id="PS50932">
    <property type="entry name" value="HTH_LACI_2"/>
    <property type="match status" value="1"/>
</dbReference>
<dbReference type="Gene3D" id="3.40.50.2300">
    <property type="match status" value="2"/>
</dbReference>
<evidence type="ECO:0000256" key="1">
    <source>
        <dbReference type="ARBA" id="ARBA00022491"/>
    </source>
</evidence>
<protein>
    <submittedName>
        <fullName evidence="6">LacI family transcriptional regulator</fullName>
    </submittedName>
</protein>
<evidence type="ECO:0000256" key="4">
    <source>
        <dbReference type="ARBA" id="ARBA00023163"/>
    </source>
</evidence>
<dbReference type="InterPro" id="IPR010982">
    <property type="entry name" value="Lambda_DNA-bd_dom_sf"/>
</dbReference>
<dbReference type="Proteomes" id="UP001321748">
    <property type="component" value="Chromosome"/>
</dbReference>
<dbReference type="SUPFAM" id="SSF53822">
    <property type="entry name" value="Periplasmic binding protein-like I"/>
    <property type="match status" value="1"/>
</dbReference>